<comment type="caution">
    <text evidence="2">The sequence shown here is derived from an EMBL/GenBank/DDBJ whole genome shotgun (WGS) entry which is preliminary data.</text>
</comment>
<name>A0A151PE20_ALLMI</name>
<protein>
    <submittedName>
        <fullName evidence="2">Uncharacterized protein</fullName>
    </submittedName>
</protein>
<dbReference type="EMBL" id="AKHW03000474">
    <property type="protein sequence ID" value="KYO47209.1"/>
    <property type="molecule type" value="Genomic_DNA"/>
</dbReference>
<reference evidence="2 3" key="1">
    <citation type="journal article" date="2012" name="Genome Biol.">
        <title>Sequencing three crocodilian genomes to illuminate the evolution of archosaurs and amniotes.</title>
        <authorList>
            <person name="St John J.A."/>
            <person name="Braun E.L."/>
            <person name="Isberg S.R."/>
            <person name="Miles L.G."/>
            <person name="Chong A.Y."/>
            <person name="Gongora J."/>
            <person name="Dalzell P."/>
            <person name="Moran C."/>
            <person name="Bed'hom B."/>
            <person name="Abzhanov A."/>
            <person name="Burgess S.C."/>
            <person name="Cooksey A.M."/>
            <person name="Castoe T.A."/>
            <person name="Crawford N.G."/>
            <person name="Densmore L.D."/>
            <person name="Drew J.C."/>
            <person name="Edwards S.V."/>
            <person name="Faircloth B.C."/>
            <person name="Fujita M.K."/>
            <person name="Greenwold M.J."/>
            <person name="Hoffmann F.G."/>
            <person name="Howard J.M."/>
            <person name="Iguchi T."/>
            <person name="Janes D.E."/>
            <person name="Khan S.Y."/>
            <person name="Kohno S."/>
            <person name="de Koning A.J."/>
            <person name="Lance S.L."/>
            <person name="McCarthy F.M."/>
            <person name="McCormack J.E."/>
            <person name="Merchant M.E."/>
            <person name="Peterson D.G."/>
            <person name="Pollock D.D."/>
            <person name="Pourmand N."/>
            <person name="Raney B.J."/>
            <person name="Roessler K.A."/>
            <person name="Sanford J.R."/>
            <person name="Sawyer R.H."/>
            <person name="Schmidt C.J."/>
            <person name="Triplett E.W."/>
            <person name="Tuberville T.D."/>
            <person name="Venegas-Anaya M."/>
            <person name="Howard J.T."/>
            <person name="Jarvis E.D."/>
            <person name="Guillette L.J.Jr."/>
            <person name="Glenn T.C."/>
            <person name="Green R.E."/>
            <person name="Ray D.A."/>
        </authorList>
    </citation>
    <scope>NUCLEOTIDE SEQUENCE [LARGE SCALE GENOMIC DNA]</scope>
    <source>
        <strain evidence="2">KSC_2009_1</strain>
    </source>
</reference>
<proteinExistence type="predicted"/>
<gene>
    <name evidence="2" type="ORF">Y1Q_0019932</name>
</gene>
<dbReference type="AlphaFoldDB" id="A0A151PE20"/>
<evidence type="ECO:0000313" key="2">
    <source>
        <dbReference type="EMBL" id="KYO47209.1"/>
    </source>
</evidence>
<feature type="region of interest" description="Disordered" evidence="1">
    <location>
        <begin position="19"/>
        <end position="47"/>
    </location>
</feature>
<feature type="region of interest" description="Disordered" evidence="1">
    <location>
        <begin position="90"/>
        <end position="110"/>
    </location>
</feature>
<organism evidence="2 3">
    <name type="scientific">Alligator mississippiensis</name>
    <name type="common">American alligator</name>
    <dbReference type="NCBI Taxonomy" id="8496"/>
    <lineage>
        <taxon>Eukaryota</taxon>
        <taxon>Metazoa</taxon>
        <taxon>Chordata</taxon>
        <taxon>Craniata</taxon>
        <taxon>Vertebrata</taxon>
        <taxon>Euteleostomi</taxon>
        <taxon>Archelosauria</taxon>
        <taxon>Archosauria</taxon>
        <taxon>Crocodylia</taxon>
        <taxon>Alligatoridae</taxon>
        <taxon>Alligatorinae</taxon>
        <taxon>Alligator</taxon>
    </lineage>
</organism>
<dbReference type="Proteomes" id="UP000050525">
    <property type="component" value="Unassembled WGS sequence"/>
</dbReference>
<accession>A0A151PE20</accession>
<sequence length="276" mass="30686">MQKAQLRCLLFPWKSMPGTTSMAGAEGKGRSQQTAKPRPVHPPVPHFIEGPIPREAEAGLVDAVRFMYLELYTTVAGDCICGAEIGKAHDETTRKGTSGGARSPGAERENTPAALRTWCQQGPSVPHGQNKIPIADTHIAPGKQRHGWEAMLYLVHLSYWQDRHEKEDSMNSPETKEIIQVHSRVKKTCQGSHQRELNYSQQGLRGERGTSREKLNVWMENLITKEKQGWLGKECPEEMPLAWDSGGLDLFSSLVTISLRCPGEFPPHALKGRHPA</sequence>
<keyword evidence="3" id="KW-1185">Reference proteome</keyword>
<evidence type="ECO:0000313" key="3">
    <source>
        <dbReference type="Proteomes" id="UP000050525"/>
    </source>
</evidence>
<evidence type="ECO:0000256" key="1">
    <source>
        <dbReference type="SAM" id="MobiDB-lite"/>
    </source>
</evidence>